<proteinExistence type="predicted"/>
<dbReference type="InterPro" id="IPR039532">
    <property type="entry name" value="TetR_C_Firmicutes"/>
</dbReference>
<name>A0A0D8IYU0_9FIRM</name>
<dbReference type="Proteomes" id="UP000431913">
    <property type="component" value="Unassembled WGS sequence"/>
</dbReference>
<dbReference type="RefSeq" id="WP_009323861.1">
    <property type="nucleotide sequence ID" value="NZ_CAOJUJ010000003.1"/>
</dbReference>
<dbReference type="GO" id="GO:0003677">
    <property type="term" value="F:DNA binding"/>
    <property type="evidence" value="ECO:0007669"/>
    <property type="project" value="UniProtKB-UniRule"/>
</dbReference>
<evidence type="ECO:0000313" key="11">
    <source>
        <dbReference type="Proteomes" id="UP000431913"/>
    </source>
</evidence>
<dbReference type="Proteomes" id="UP000449193">
    <property type="component" value="Unassembled WGS sequence"/>
</dbReference>
<dbReference type="Proteomes" id="UP000472755">
    <property type="component" value="Unassembled WGS sequence"/>
</dbReference>
<dbReference type="SUPFAM" id="SSF46689">
    <property type="entry name" value="Homeodomain-like"/>
    <property type="match status" value="1"/>
</dbReference>
<protein>
    <submittedName>
        <fullName evidence="7">TetR family transcriptional regulator</fullName>
    </submittedName>
    <submittedName>
        <fullName evidence="6">TetR/AcrR family transcriptional regulator</fullName>
    </submittedName>
</protein>
<dbReference type="InterPro" id="IPR009057">
    <property type="entry name" value="Homeodomain-like_sf"/>
</dbReference>
<accession>A0A0W7TQY3</accession>
<dbReference type="EMBL" id="VUNJ01000005">
    <property type="protein sequence ID" value="MST91535.1"/>
    <property type="molecule type" value="Genomic_DNA"/>
</dbReference>
<reference evidence="4" key="1">
    <citation type="submission" date="2015-02" db="EMBL/GenBank/DDBJ databases">
        <title>A novel member of the family Ruminococcaceae isolated from human feces.</title>
        <authorList>
            <person name="Shkoporov A.N."/>
            <person name="Chaplin A.V."/>
            <person name="Motuzova O.V."/>
            <person name="Kafarskaia L.I."/>
            <person name="Khokhlova E.V."/>
            <person name="Efimov B.A."/>
        </authorList>
    </citation>
    <scope>NUCLEOTIDE SEQUENCE [LARGE SCALE GENOMIC DNA]</scope>
    <source>
        <strain evidence="4">585-1</strain>
    </source>
</reference>
<reference evidence="5 10" key="2">
    <citation type="submission" date="2015-10" db="EMBL/GenBank/DDBJ databases">
        <title>A novel member of the family Ruminococcaceae isolated from human faeces.</title>
        <authorList>
            <person name="Shkoporov A.N."/>
            <person name="Chaplin A.V."/>
            <person name="Motuzova O.V."/>
            <person name="Kafarskaia L.I."/>
            <person name="Efimov B.A."/>
        </authorList>
    </citation>
    <scope>NUCLEOTIDE SEQUENCE [LARGE SCALE GENOMIC DNA]</scope>
    <source>
        <strain evidence="5 10">668</strain>
    </source>
</reference>
<gene>
    <name evidence="5" type="ORF">ASJ35_09670</name>
    <name evidence="6" type="ORF">FYJ76_06205</name>
    <name evidence="8" type="ORF">GMD52_01585</name>
    <name evidence="7" type="ORF">GMD59_02090</name>
    <name evidence="4" type="ORF">TQ39_10655</name>
</gene>
<evidence type="ECO:0000313" key="9">
    <source>
        <dbReference type="Proteomes" id="UP000032483"/>
    </source>
</evidence>
<dbReference type="InterPro" id="IPR050624">
    <property type="entry name" value="HTH-type_Tx_Regulator"/>
</dbReference>
<evidence type="ECO:0000313" key="10">
    <source>
        <dbReference type="Proteomes" id="UP000053433"/>
    </source>
</evidence>
<dbReference type="EMBL" id="WMZR01000002">
    <property type="protein sequence ID" value="MTS50234.1"/>
    <property type="molecule type" value="Genomic_DNA"/>
</dbReference>
<comment type="caution">
    <text evidence="4">The sequence shown here is derived from an EMBL/GenBank/DDBJ whole genome shotgun (WGS) entry which is preliminary data.</text>
</comment>
<reference evidence="12 13" key="3">
    <citation type="journal article" date="2019" name="Nat. Med.">
        <title>A library of human gut bacterial isolates paired with longitudinal multiomics data enables mechanistic microbiome research.</title>
        <authorList>
            <person name="Poyet M."/>
            <person name="Groussin M."/>
            <person name="Gibbons S.M."/>
            <person name="Avila-Pacheco J."/>
            <person name="Jiang X."/>
            <person name="Kearney S.M."/>
            <person name="Perrotta A.R."/>
            <person name="Berdy B."/>
            <person name="Zhao S."/>
            <person name="Lieberman T.D."/>
            <person name="Swanson P.K."/>
            <person name="Smith M."/>
            <person name="Roesemann S."/>
            <person name="Alexander J.E."/>
            <person name="Rich S.A."/>
            <person name="Livny J."/>
            <person name="Vlamakis H."/>
            <person name="Clish C."/>
            <person name="Bullock K."/>
            <person name="Deik A."/>
            <person name="Scott J."/>
            <person name="Pierce K.A."/>
            <person name="Xavier R.J."/>
            <person name="Alm E.J."/>
        </authorList>
    </citation>
    <scope>NUCLEOTIDE SEQUENCE [LARGE SCALE GENOMIC DNA]</scope>
    <source>
        <strain evidence="7 13">BIOML-A4</strain>
        <strain evidence="8 12">BIOML-A7</strain>
    </source>
</reference>
<keyword evidence="9" id="KW-1185">Reference proteome</keyword>
<evidence type="ECO:0000313" key="6">
    <source>
        <dbReference type="EMBL" id="MST91535.1"/>
    </source>
</evidence>
<dbReference type="EMBL" id="JXXK01000014">
    <property type="protein sequence ID" value="KJF39674.1"/>
    <property type="molecule type" value="Genomic_DNA"/>
</dbReference>
<sequence>MAENTTDRRVRKTRGQLRQGLVRLMREKSIQDITVKELCEECDINRGTFYLHYTDVYQLLHSIEDELLVEFERVLDGLTAQSVLAAATPSPAMCSMFELLADNADMCLVLLCHNGDMAFLEKVKDIVRLRVLDEWGAQFRSNGRDTYDYVYSFIVSGCIGMLQCWLEKEMPISPREMAAMVEGVLVKGVTALL</sequence>
<dbReference type="Proteomes" id="UP000053433">
    <property type="component" value="Unassembled WGS sequence"/>
</dbReference>
<evidence type="ECO:0000313" key="7">
    <source>
        <dbReference type="EMBL" id="MTS26073.1"/>
    </source>
</evidence>
<dbReference type="AlphaFoldDB" id="A0A0D8IYU0"/>
<feature type="domain" description="HTH tetR-type" evidence="3">
    <location>
        <begin position="11"/>
        <end position="71"/>
    </location>
</feature>
<dbReference type="Proteomes" id="UP000032483">
    <property type="component" value="Unassembled WGS sequence"/>
</dbReference>
<dbReference type="EMBL" id="WMZU01000002">
    <property type="protein sequence ID" value="MTS26073.1"/>
    <property type="molecule type" value="Genomic_DNA"/>
</dbReference>
<evidence type="ECO:0000256" key="2">
    <source>
        <dbReference type="PROSITE-ProRule" id="PRU00335"/>
    </source>
</evidence>
<evidence type="ECO:0000313" key="4">
    <source>
        <dbReference type="EMBL" id="KJF39674.1"/>
    </source>
</evidence>
<reference evidence="6 11" key="4">
    <citation type="submission" date="2019-08" db="EMBL/GenBank/DDBJ databases">
        <title>In-depth cultivation of the pig gut microbiome towards novel bacterial diversity and tailored functional studies.</title>
        <authorList>
            <person name="Wylensek D."/>
            <person name="Hitch T.C.A."/>
            <person name="Clavel T."/>
        </authorList>
    </citation>
    <scope>NUCLEOTIDE SEQUENCE [LARGE SCALE GENOMIC DNA]</scope>
    <source>
        <strain evidence="6 11">WCA3-601-WT-6J</strain>
    </source>
</reference>
<dbReference type="PANTHER" id="PTHR43479:SF7">
    <property type="entry name" value="TETR-FAMILY TRANSCRIPTIONAL REGULATOR"/>
    <property type="match status" value="1"/>
</dbReference>
<dbReference type="InterPro" id="IPR001647">
    <property type="entry name" value="HTH_TetR"/>
</dbReference>
<evidence type="ECO:0000313" key="5">
    <source>
        <dbReference type="EMBL" id="KUE76244.1"/>
    </source>
</evidence>
<feature type="DNA-binding region" description="H-T-H motif" evidence="2">
    <location>
        <begin position="34"/>
        <end position="53"/>
    </location>
</feature>
<dbReference type="Gene3D" id="1.10.357.10">
    <property type="entry name" value="Tetracycline Repressor, domain 2"/>
    <property type="match status" value="1"/>
</dbReference>
<dbReference type="EMBL" id="LMUA01000011">
    <property type="protein sequence ID" value="KUE76244.1"/>
    <property type="molecule type" value="Genomic_DNA"/>
</dbReference>
<accession>A0A0D8IYU0</accession>
<dbReference type="GeneID" id="42857042"/>
<dbReference type="PATRIC" id="fig|1550024.3.peg.2429"/>
<evidence type="ECO:0000259" key="3">
    <source>
        <dbReference type="PROSITE" id="PS50977"/>
    </source>
</evidence>
<dbReference type="Pfam" id="PF14278">
    <property type="entry name" value="TetR_C_8"/>
    <property type="match status" value="1"/>
</dbReference>
<dbReference type="PROSITE" id="PS50977">
    <property type="entry name" value="HTH_TETR_2"/>
    <property type="match status" value="1"/>
</dbReference>
<organism evidence="4 9">
    <name type="scientific">Ruthenibacterium lactatiformans</name>
    <dbReference type="NCBI Taxonomy" id="1550024"/>
    <lineage>
        <taxon>Bacteria</taxon>
        <taxon>Bacillati</taxon>
        <taxon>Bacillota</taxon>
        <taxon>Clostridia</taxon>
        <taxon>Eubacteriales</taxon>
        <taxon>Oscillospiraceae</taxon>
        <taxon>Ruthenibacterium</taxon>
    </lineage>
</organism>
<evidence type="ECO:0000313" key="13">
    <source>
        <dbReference type="Proteomes" id="UP000472755"/>
    </source>
</evidence>
<evidence type="ECO:0000313" key="8">
    <source>
        <dbReference type="EMBL" id="MTS50234.1"/>
    </source>
</evidence>
<keyword evidence="1 2" id="KW-0238">DNA-binding</keyword>
<evidence type="ECO:0000313" key="12">
    <source>
        <dbReference type="Proteomes" id="UP000449193"/>
    </source>
</evidence>
<dbReference type="PANTHER" id="PTHR43479">
    <property type="entry name" value="ACREF/ENVCD OPERON REPRESSOR-RELATED"/>
    <property type="match status" value="1"/>
</dbReference>
<evidence type="ECO:0000256" key="1">
    <source>
        <dbReference type="ARBA" id="ARBA00023125"/>
    </source>
</evidence>